<feature type="signal peptide" evidence="5">
    <location>
        <begin position="1"/>
        <end position="20"/>
    </location>
</feature>
<evidence type="ECO:0000256" key="3">
    <source>
        <dbReference type="ARBA" id="ARBA00023163"/>
    </source>
</evidence>
<feature type="chain" id="PRO_5045347716" evidence="5">
    <location>
        <begin position="21"/>
        <end position="562"/>
    </location>
</feature>
<dbReference type="EMBL" id="CP122539">
    <property type="protein sequence ID" value="WGH75837.1"/>
    <property type="molecule type" value="Genomic_DNA"/>
</dbReference>
<name>A0ABY8L323_9FLAO</name>
<keyword evidence="5" id="KW-0732">Signal</keyword>
<protein>
    <submittedName>
        <fullName evidence="7">Helix-turn-helix domain-containing protein</fullName>
    </submittedName>
</protein>
<keyword evidence="1" id="KW-0805">Transcription regulation</keyword>
<dbReference type="InterPro" id="IPR011990">
    <property type="entry name" value="TPR-like_helical_dom_sf"/>
</dbReference>
<proteinExistence type="predicted"/>
<evidence type="ECO:0000313" key="8">
    <source>
        <dbReference type="Proteomes" id="UP001232001"/>
    </source>
</evidence>
<accession>A0ABY8L323</accession>
<sequence length="562" mass="66177">MKKILNILFLLFLFPIKATSQTQYIDSIHLNKANYFKNTDLDSLFYYGEKLNESENVCNKVLLFNFKAFGFYKLKDYDKAEEFSLKSLQQIDSLLQEQNLPCLTEAKIATLNRLFWVKKNQEDYNEAYRYIMLMQQTNEQNSKKSINYHTNDISIKVARATVKRALKMESVAKKILLNAYADLEHHSLDEVKNNNSFLEQEVAIINSLGDLYMDLSTQRNSTIFIDSAAYYYDKAYDITKLFDPPHKNSEITYYFKKTEILMARKKFSEALELINNYKNVCNGYNYLHKKHFQKAICFHGLNNSDSTIFYANKFLKDPKKCKTSRLITIYDILSNTYDQLNKLDSAYKYSKLTMDKFNLAEKNKEKTFSLFYNNNFSKAQILNDSILKKEGQKQKKLIFSFVFLLLAFVSISYYLFKKEKKKKKELISIVNKRKPFEAEKKEYNIDEALENKILNEFKNVQQNLDFLKCDFSINSIAEKLNTNTTYVSFVFNRHHDEPFKKYCTKLKINYVVKKLKDDKRFRKYSVQAIGEEIGYTNASAFARAFKKHVGVTPSVFLKDLED</sequence>
<evidence type="ECO:0000256" key="5">
    <source>
        <dbReference type="SAM" id="SignalP"/>
    </source>
</evidence>
<dbReference type="RefSeq" id="WP_279651710.1">
    <property type="nucleotide sequence ID" value="NZ_CP122539.1"/>
</dbReference>
<feature type="transmembrane region" description="Helical" evidence="4">
    <location>
        <begin position="397"/>
        <end position="416"/>
    </location>
</feature>
<organism evidence="7 8">
    <name type="scientific">Tenacibaculum tangerinum</name>
    <dbReference type="NCBI Taxonomy" id="3038772"/>
    <lineage>
        <taxon>Bacteria</taxon>
        <taxon>Pseudomonadati</taxon>
        <taxon>Bacteroidota</taxon>
        <taxon>Flavobacteriia</taxon>
        <taxon>Flavobacteriales</taxon>
        <taxon>Flavobacteriaceae</taxon>
        <taxon>Tenacibaculum</taxon>
    </lineage>
</organism>
<dbReference type="Proteomes" id="UP001232001">
    <property type="component" value="Chromosome"/>
</dbReference>
<evidence type="ECO:0000256" key="1">
    <source>
        <dbReference type="ARBA" id="ARBA00023015"/>
    </source>
</evidence>
<feature type="domain" description="HTH araC/xylS-type" evidence="6">
    <location>
        <begin position="447"/>
        <end position="559"/>
    </location>
</feature>
<dbReference type="Pfam" id="PF12833">
    <property type="entry name" value="HTH_18"/>
    <property type="match status" value="1"/>
</dbReference>
<keyword evidence="8" id="KW-1185">Reference proteome</keyword>
<evidence type="ECO:0000313" key="7">
    <source>
        <dbReference type="EMBL" id="WGH75837.1"/>
    </source>
</evidence>
<dbReference type="PANTHER" id="PTHR43280:SF2">
    <property type="entry name" value="HTH-TYPE TRANSCRIPTIONAL REGULATOR EXSA"/>
    <property type="match status" value="1"/>
</dbReference>
<dbReference type="SUPFAM" id="SSF46689">
    <property type="entry name" value="Homeodomain-like"/>
    <property type="match status" value="1"/>
</dbReference>
<dbReference type="SUPFAM" id="SSF48452">
    <property type="entry name" value="TPR-like"/>
    <property type="match status" value="1"/>
</dbReference>
<dbReference type="PRINTS" id="PR00032">
    <property type="entry name" value="HTHARAC"/>
</dbReference>
<dbReference type="InterPro" id="IPR009057">
    <property type="entry name" value="Homeodomain-like_sf"/>
</dbReference>
<dbReference type="PROSITE" id="PS01124">
    <property type="entry name" value="HTH_ARAC_FAMILY_2"/>
    <property type="match status" value="1"/>
</dbReference>
<gene>
    <name evidence="7" type="ORF">P8625_01350</name>
</gene>
<dbReference type="InterPro" id="IPR020449">
    <property type="entry name" value="Tscrpt_reg_AraC-type_HTH"/>
</dbReference>
<keyword evidence="4" id="KW-1133">Transmembrane helix</keyword>
<dbReference type="Gene3D" id="1.10.10.60">
    <property type="entry name" value="Homeodomain-like"/>
    <property type="match status" value="2"/>
</dbReference>
<evidence type="ECO:0000256" key="4">
    <source>
        <dbReference type="SAM" id="Phobius"/>
    </source>
</evidence>
<dbReference type="SMART" id="SM00342">
    <property type="entry name" value="HTH_ARAC"/>
    <property type="match status" value="1"/>
</dbReference>
<dbReference type="InterPro" id="IPR018060">
    <property type="entry name" value="HTH_AraC"/>
</dbReference>
<keyword evidence="2" id="KW-0238">DNA-binding</keyword>
<keyword evidence="4" id="KW-0472">Membrane</keyword>
<reference evidence="7 8" key="1">
    <citation type="submission" date="2023-04" db="EMBL/GenBank/DDBJ databases">
        <title>Tenacibaculum tangerinum sp. nov., isolated from sea tidal flat of South Korea.</title>
        <authorList>
            <person name="Lee S.H."/>
            <person name="Kim J.-J."/>
        </authorList>
    </citation>
    <scope>NUCLEOTIDE SEQUENCE [LARGE SCALE GENOMIC DNA]</scope>
    <source>
        <strain evidence="7 8">GRR-S3-23</strain>
    </source>
</reference>
<keyword evidence="4" id="KW-0812">Transmembrane</keyword>
<evidence type="ECO:0000256" key="2">
    <source>
        <dbReference type="ARBA" id="ARBA00023125"/>
    </source>
</evidence>
<dbReference type="PANTHER" id="PTHR43280">
    <property type="entry name" value="ARAC-FAMILY TRANSCRIPTIONAL REGULATOR"/>
    <property type="match status" value="1"/>
</dbReference>
<keyword evidence="3" id="KW-0804">Transcription</keyword>
<evidence type="ECO:0000259" key="6">
    <source>
        <dbReference type="PROSITE" id="PS01124"/>
    </source>
</evidence>